<evidence type="ECO:0000313" key="1">
    <source>
        <dbReference type="EMBL" id="UNI17676.1"/>
    </source>
</evidence>
<gene>
    <name evidence="1" type="ORF">JDV02_004002</name>
</gene>
<dbReference type="EMBL" id="CP086356">
    <property type="protein sequence ID" value="UNI17676.1"/>
    <property type="molecule type" value="Genomic_DNA"/>
</dbReference>
<dbReference type="RefSeq" id="XP_047841157.1">
    <property type="nucleotide sequence ID" value="XM_047985180.1"/>
</dbReference>
<dbReference type="KEGG" id="ptkz:JDV02_004002"/>
<proteinExistence type="predicted"/>
<keyword evidence="2" id="KW-1185">Reference proteome</keyword>
<evidence type="ECO:0000313" key="2">
    <source>
        <dbReference type="Proteomes" id="UP000829364"/>
    </source>
</evidence>
<dbReference type="GeneID" id="72065958"/>
<dbReference type="AlphaFoldDB" id="A0A9Q8VAC8"/>
<dbReference type="Proteomes" id="UP000829364">
    <property type="component" value="Chromosome 3"/>
</dbReference>
<reference evidence="1" key="1">
    <citation type="submission" date="2021-11" db="EMBL/GenBank/DDBJ databases">
        <title>Purpureocillium_takamizusanense_genome.</title>
        <authorList>
            <person name="Nguyen N.-H."/>
        </authorList>
    </citation>
    <scope>NUCLEOTIDE SEQUENCE</scope>
    <source>
        <strain evidence="1">PT3</strain>
    </source>
</reference>
<accession>A0A9Q8VAC8</accession>
<protein>
    <submittedName>
        <fullName evidence="1">Uncharacterized protein</fullName>
    </submittedName>
</protein>
<name>A0A9Q8VAC8_9HYPO</name>
<organism evidence="1 2">
    <name type="scientific">Purpureocillium takamizusanense</name>
    <dbReference type="NCBI Taxonomy" id="2060973"/>
    <lineage>
        <taxon>Eukaryota</taxon>
        <taxon>Fungi</taxon>
        <taxon>Dikarya</taxon>
        <taxon>Ascomycota</taxon>
        <taxon>Pezizomycotina</taxon>
        <taxon>Sordariomycetes</taxon>
        <taxon>Hypocreomycetidae</taxon>
        <taxon>Hypocreales</taxon>
        <taxon>Ophiocordycipitaceae</taxon>
        <taxon>Purpureocillium</taxon>
    </lineage>
</organism>
<sequence>MKVNLMRYCSDSTTAVRHVSPSARGSQFLETYGISGDQEPFQSLGVEAGNAEGPNEVLAWLIEEGRSLSWVVAASTTAKSLVGMANSTRHMRTSGSSVATQLSHLQAAITPSRRGRLS</sequence>